<proteinExistence type="predicted"/>
<dbReference type="Proteomes" id="UP000616769">
    <property type="component" value="Unassembled WGS sequence"/>
</dbReference>
<protein>
    <submittedName>
        <fullName evidence="1">Uncharacterized protein</fullName>
    </submittedName>
</protein>
<dbReference type="EMBL" id="JXLN01010013">
    <property type="protein sequence ID" value="KPM04940.1"/>
    <property type="molecule type" value="Genomic_DNA"/>
</dbReference>
<name>A0A132A3I9_SARSC</name>
<comment type="caution">
    <text evidence="1">The sequence shown here is derived from an EMBL/GenBank/DDBJ whole genome shotgun (WGS) entry which is preliminary data.</text>
</comment>
<dbReference type="VEuPathDB" id="VectorBase:SSCA002882"/>
<gene>
    <name evidence="1" type="ORF">QR98_0033950</name>
</gene>
<organism evidence="1 2">
    <name type="scientific">Sarcoptes scabiei</name>
    <name type="common">Itch mite</name>
    <name type="synonym">Acarus scabiei</name>
    <dbReference type="NCBI Taxonomy" id="52283"/>
    <lineage>
        <taxon>Eukaryota</taxon>
        <taxon>Metazoa</taxon>
        <taxon>Ecdysozoa</taxon>
        <taxon>Arthropoda</taxon>
        <taxon>Chelicerata</taxon>
        <taxon>Arachnida</taxon>
        <taxon>Acari</taxon>
        <taxon>Acariformes</taxon>
        <taxon>Sarcoptiformes</taxon>
        <taxon>Astigmata</taxon>
        <taxon>Psoroptidia</taxon>
        <taxon>Sarcoptoidea</taxon>
        <taxon>Sarcoptidae</taxon>
        <taxon>Sarcoptinae</taxon>
        <taxon>Sarcoptes</taxon>
    </lineage>
</organism>
<dbReference type="AlphaFoldDB" id="A0A132A3I9"/>
<evidence type="ECO:0000313" key="2">
    <source>
        <dbReference type="Proteomes" id="UP000616769"/>
    </source>
</evidence>
<accession>A0A132A3I9</accession>
<sequence>MFLSSFKKVEDDDDNNVDVVDVRSSIIFFSILLRSYRHLLSFLNSSQQIFRKWNDVKRDPVQRQVIQSMIR</sequence>
<reference evidence="1 2" key="1">
    <citation type="journal article" date="2015" name="Parasit. Vectors">
        <title>Draft genome of the scabies mite.</title>
        <authorList>
            <person name="Rider S.D.Jr."/>
            <person name="Morgan M.S."/>
            <person name="Arlian L.G."/>
        </authorList>
    </citation>
    <scope>NUCLEOTIDE SEQUENCE [LARGE SCALE GENOMIC DNA]</scope>
    <source>
        <strain evidence="1">Arlian Lab</strain>
    </source>
</reference>
<evidence type="ECO:0000313" key="1">
    <source>
        <dbReference type="EMBL" id="KPM04940.1"/>
    </source>
</evidence>